<proteinExistence type="predicted"/>
<dbReference type="KEGG" id="csq:CSCA_4532"/>
<gene>
    <name evidence="1" type="ORF">CSCA_4532</name>
</gene>
<evidence type="ECO:0000313" key="1">
    <source>
        <dbReference type="EMBL" id="AKA71657.1"/>
    </source>
</evidence>
<dbReference type="HOGENOM" id="CLU_2952281_0_0_9"/>
<dbReference type="Proteomes" id="UP000033115">
    <property type="component" value="Chromosome"/>
</dbReference>
<accession>A0A0E3MA27</accession>
<dbReference type="EMBL" id="CP009933">
    <property type="protein sequence ID" value="AKA71657.1"/>
    <property type="molecule type" value="Genomic_DNA"/>
</dbReference>
<protein>
    <submittedName>
        <fullName evidence="1">Uncharacterized protein</fullName>
    </submittedName>
</protein>
<dbReference type="STRING" id="1548.CSCA_4532"/>
<dbReference type="AlphaFoldDB" id="A0A0E3MA27"/>
<keyword evidence="2" id="KW-1185">Reference proteome</keyword>
<organism evidence="1 2">
    <name type="scientific">Clostridium scatologenes</name>
    <dbReference type="NCBI Taxonomy" id="1548"/>
    <lineage>
        <taxon>Bacteria</taxon>
        <taxon>Bacillati</taxon>
        <taxon>Bacillota</taxon>
        <taxon>Clostridia</taxon>
        <taxon>Eubacteriales</taxon>
        <taxon>Clostridiaceae</taxon>
        <taxon>Clostridium</taxon>
    </lineage>
</organism>
<reference evidence="1 2" key="1">
    <citation type="journal article" date="2015" name="J. Biotechnol.">
        <title>Complete genome sequence of a malodorant-producing acetogen, Clostridium scatologenes ATCC 25775(T).</title>
        <authorList>
            <person name="Zhu Z."/>
            <person name="Guo T."/>
            <person name="Zheng H."/>
            <person name="Song T."/>
            <person name="Ouyang P."/>
            <person name="Xie J."/>
        </authorList>
    </citation>
    <scope>NUCLEOTIDE SEQUENCE [LARGE SCALE GENOMIC DNA]</scope>
    <source>
        <strain evidence="1 2">ATCC 25775</strain>
    </source>
</reference>
<evidence type="ECO:0000313" key="2">
    <source>
        <dbReference type="Proteomes" id="UP000033115"/>
    </source>
</evidence>
<name>A0A0E3MA27_CLOSL</name>
<sequence>MNILEKYCMDLDNFLTNKSSLYIYEKYINKIKNADFTTGYIQKNFFYNDCCVYWHMNCY</sequence>